<keyword evidence="2" id="KW-0238">DNA-binding</keyword>
<dbReference type="InterPro" id="IPR016032">
    <property type="entry name" value="Sig_transdc_resp-reg_C-effctor"/>
</dbReference>
<feature type="transmembrane region" description="Helical" evidence="4">
    <location>
        <begin position="111"/>
        <end position="129"/>
    </location>
</feature>
<dbReference type="CDD" id="cd06170">
    <property type="entry name" value="LuxR_C_like"/>
    <property type="match status" value="1"/>
</dbReference>
<evidence type="ECO:0000256" key="1">
    <source>
        <dbReference type="ARBA" id="ARBA00023015"/>
    </source>
</evidence>
<keyword evidence="4" id="KW-1133">Transmembrane helix</keyword>
<gene>
    <name evidence="6" type="ORF">PbJCM13498_33980</name>
</gene>
<evidence type="ECO:0000313" key="6">
    <source>
        <dbReference type="EMBL" id="GET34535.1"/>
    </source>
</evidence>
<feature type="transmembrane region" description="Helical" evidence="4">
    <location>
        <begin position="210"/>
        <end position="228"/>
    </location>
</feature>
<name>A0A5M4B304_9BACT</name>
<feature type="transmembrane region" description="Helical" evidence="4">
    <location>
        <begin position="6"/>
        <end position="25"/>
    </location>
</feature>
<dbReference type="PANTHER" id="PTHR44688:SF16">
    <property type="entry name" value="DNA-BINDING TRANSCRIPTIONAL ACTIVATOR DEVR_DOSR"/>
    <property type="match status" value="1"/>
</dbReference>
<feature type="transmembrane region" description="Helical" evidence="4">
    <location>
        <begin position="37"/>
        <end position="58"/>
    </location>
</feature>
<dbReference type="Pfam" id="PF00196">
    <property type="entry name" value="GerE"/>
    <property type="match status" value="1"/>
</dbReference>
<sequence length="312" mass="36255">MDLLLTIVVSTTLGISFIPVILTILKTDKDNRRIFRPLFYVFLSVNSIWYSVLFIQLLQANQALNIHSHIALEIFTSSLLFITRFLFLIAFVRLILLLLDFDIPKTFKLALKLSGFVIAGFWLLGWLAFFFLKSGALSDNLLLYTDILIFFIVIVSCVYLIYQTKLVPENKSGKAIRMLAFVLLIPMLLGLLKWLVGGILMLENPVWERLSIHLLVLLMNLLFSLWLIKYGKELKGFRILKTHLNNTDELFEKYNISKREMEVIQLICEGYTNQQIADKLFISIETVKDHNSRIFLKTEVKNRTQLARLFLR</sequence>
<protein>
    <recommendedName>
        <fullName evidence="5">HTH luxR-type domain-containing protein</fullName>
    </recommendedName>
</protein>
<dbReference type="RefSeq" id="WP_051568971.1">
    <property type="nucleotide sequence ID" value="NZ_BLAX01000001.1"/>
</dbReference>
<reference evidence="6 7" key="1">
    <citation type="submission" date="2019-10" db="EMBL/GenBank/DDBJ databases">
        <title>Prolixibacter strains distinguished by the presence of nitrate reductase genes were adept at nitrate-dependent anaerobic corrosion of metallic iron and carbon steel.</title>
        <authorList>
            <person name="Iino T."/>
            <person name="Shono N."/>
            <person name="Ito K."/>
            <person name="Nakamura R."/>
            <person name="Sueoka K."/>
            <person name="Harayama S."/>
            <person name="Ohkuma M."/>
        </authorList>
    </citation>
    <scope>NUCLEOTIDE SEQUENCE [LARGE SCALE GENOMIC DNA]</scope>
    <source>
        <strain evidence="6 7">JCM 13498</strain>
    </source>
</reference>
<proteinExistence type="predicted"/>
<feature type="transmembrane region" description="Helical" evidence="4">
    <location>
        <begin position="78"/>
        <end position="99"/>
    </location>
</feature>
<dbReference type="AlphaFoldDB" id="A0A5M4B304"/>
<dbReference type="PANTHER" id="PTHR44688">
    <property type="entry name" value="DNA-BINDING TRANSCRIPTIONAL ACTIVATOR DEVR_DOSR"/>
    <property type="match status" value="1"/>
</dbReference>
<evidence type="ECO:0000259" key="5">
    <source>
        <dbReference type="PROSITE" id="PS50043"/>
    </source>
</evidence>
<dbReference type="SUPFAM" id="SSF46894">
    <property type="entry name" value="C-terminal effector domain of the bipartite response regulators"/>
    <property type="match status" value="1"/>
</dbReference>
<comment type="caution">
    <text evidence="6">The sequence shown here is derived from an EMBL/GenBank/DDBJ whole genome shotgun (WGS) entry which is preliminary data.</text>
</comment>
<dbReference type="Proteomes" id="UP000391834">
    <property type="component" value="Unassembled WGS sequence"/>
</dbReference>
<dbReference type="GO" id="GO:0003677">
    <property type="term" value="F:DNA binding"/>
    <property type="evidence" value="ECO:0007669"/>
    <property type="project" value="UniProtKB-KW"/>
</dbReference>
<evidence type="ECO:0000256" key="4">
    <source>
        <dbReference type="SAM" id="Phobius"/>
    </source>
</evidence>
<evidence type="ECO:0000256" key="3">
    <source>
        <dbReference type="ARBA" id="ARBA00023163"/>
    </source>
</evidence>
<dbReference type="PROSITE" id="PS50043">
    <property type="entry name" value="HTH_LUXR_2"/>
    <property type="match status" value="1"/>
</dbReference>
<keyword evidence="1" id="KW-0805">Transcription regulation</keyword>
<dbReference type="SMART" id="SM00421">
    <property type="entry name" value="HTH_LUXR"/>
    <property type="match status" value="1"/>
</dbReference>
<keyword evidence="4" id="KW-0812">Transmembrane</keyword>
<dbReference type="InterPro" id="IPR036388">
    <property type="entry name" value="WH-like_DNA-bd_sf"/>
</dbReference>
<feature type="transmembrane region" description="Helical" evidence="4">
    <location>
        <begin position="174"/>
        <end position="195"/>
    </location>
</feature>
<keyword evidence="7" id="KW-1185">Reference proteome</keyword>
<dbReference type="InterPro" id="IPR000792">
    <property type="entry name" value="Tscrpt_reg_LuxR_C"/>
</dbReference>
<evidence type="ECO:0000256" key="2">
    <source>
        <dbReference type="ARBA" id="ARBA00023125"/>
    </source>
</evidence>
<organism evidence="6 7">
    <name type="scientific">Prolixibacter bellariivorans</name>
    <dbReference type="NCBI Taxonomy" id="314319"/>
    <lineage>
        <taxon>Bacteria</taxon>
        <taxon>Pseudomonadati</taxon>
        <taxon>Bacteroidota</taxon>
        <taxon>Bacteroidia</taxon>
        <taxon>Marinilabiliales</taxon>
        <taxon>Prolixibacteraceae</taxon>
        <taxon>Prolixibacter</taxon>
    </lineage>
</organism>
<accession>A0A5M4B304</accession>
<keyword evidence="3" id="KW-0804">Transcription</keyword>
<dbReference type="GO" id="GO:0006355">
    <property type="term" value="P:regulation of DNA-templated transcription"/>
    <property type="evidence" value="ECO:0007669"/>
    <property type="project" value="InterPro"/>
</dbReference>
<dbReference type="Gene3D" id="1.10.10.10">
    <property type="entry name" value="Winged helix-like DNA-binding domain superfamily/Winged helix DNA-binding domain"/>
    <property type="match status" value="1"/>
</dbReference>
<dbReference type="PRINTS" id="PR00038">
    <property type="entry name" value="HTHLUXR"/>
</dbReference>
<dbReference type="EMBL" id="BLAX01000001">
    <property type="protein sequence ID" value="GET34535.1"/>
    <property type="molecule type" value="Genomic_DNA"/>
</dbReference>
<feature type="transmembrane region" description="Helical" evidence="4">
    <location>
        <begin position="141"/>
        <end position="162"/>
    </location>
</feature>
<dbReference type="PROSITE" id="PS00622">
    <property type="entry name" value="HTH_LUXR_1"/>
    <property type="match status" value="1"/>
</dbReference>
<feature type="domain" description="HTH luxR-type" evidence="5">
    <location>
        <begin position="249"/>
        <end position="312"/>
    </location>
</feature>
<keyword evidence="4" id="KW-0472">Membrane</keyword>
<evidence type="ECO:0000313" key="7">
    <source>
        <dbReference type="Proteomes" id="UP000391834"/>
    </source>
</evidence>